<evidence type="ECO:0000256" key="10">
    <source>
        <dbReference type="ARBA" id="ARBA00044770"/>
    </source>
</evidence>
<evidence type="ECO:0000256" key="1">
    <source>
        <dbReference type="ARBA" id="ARBA00004752"/>
    </source>
</evidence>
<dbReference type="InterPro" id="IPR023346">
    <property type="entry name" value="Lysozyme-like_dom_sf"/>
</dbReference>
<gene>
    <name evidence="15" type="ORF">IAA96_04970</name>
</gene>
<keyword evidence="5" id="KW-0645">Protease</keyword>
<evidence type="ECO:0000256" key="7">
    <source>
        <dbReference type="ARBA" id="ARBA00022679"/>
    </source>
</evidence>
<evidence type="ECO:0000256" key="2">
    <source>
        <dbReference type="ARBA" id="ARBA00007090"/>
    </source>
</evidence>
<dbReference type="InterPro" id="IPR009647">
    <property type="entry name" value="PBP_C"/>
</dbReference>
<comment type="catalytic activity">
    <reaction evidence="11">
        <text>[GlcNAc-(1-&gt;4)-Mur2Ac(oyl-L-Ala-gamma-D-Glu-L-Lys-D-Ala-D-Ala)](n)-di-trans,octa-cis-undecaprenyl diphosphate + beta-D-GlcNAc-(1-&gt;4)-Mur2Ac(oyl-L-Ala-gamma-D-Glu-L-Lys-D-Ala-D-Ala)-di-trans,octa-cis-undecaprenyl diphosphate = [GlcNAc-(1-&gt;4)-Mur2Ac(oyl-L-Ala-gamma-D-Glu-L-Lys-D-Ala-D-Ala)](n+1)-di-trans,octa-cis-undecaprenyl diphosphate + di-trans,octa-cis-undecaprenyl diphosphate + H(+)</text>
        <dbReference type="Rhea" id="RHEA:23708"/>
        <dbReference type="Rhea" id="RHEA-COMP:9602"/>
        <dbReference type="Rhea" id="RHEA-COMP:9603"/>
        <dbReference type="ChEBI" id="CHEBI:15378"/>
        <dbReference type="ChEBI" id="CHEBI:58405"/>
        <dbReference type="ChEBI" id="CHEBI:60033"/>
        <dbReference type="ChEBI" id="CHEBI:78435"/>
        <dbReference type="EC" id="2.4.99.28"/>
    </reaction>
</comment>
<dbReference type="PANTHER" id="PTHR32282:SF15">
    <property type="entry name" value="PENICILLIN-BINDING PROTEIN 1C"/>
    <property type="match status" value="1"/>
</dbReference>
<protein>
    <recommendedName>
        <fullName evidence="10">peptidoglycan glycosyltransferase</fullName>
        <ecNumber evidence="10">2.4.99.28</ecNumber>
    </recommendedName>
</protein>
<dbReference type="Gene3D" id="3.40.710.10">
    <property type="entry name" value="DD-peptidase/beta-lactamase superfamily"/>
    <property type="match status" value="1"/>
</dbReference>
<evidence type="ECO:0000256" key="5">
    <source>
        <dbReference type="ARBA" id="ARBA00022670"/>
    </source>
</evidence>
<dbReference type="AlphaFoldDB" id="A0A9D9EPQ2"/>
<keyword evidence="4" id="KW-0121">Carboxypeptidase</keyword>
<comment type="similarity">
    <text evidence="2">In the C-terminal section; belongs to the transpeptidase family.</text>
</comment>
<evidence type="ECO:0000256" key="8">
    <source>
        <dbReference type="ARBA" id="ARBA00022801"/>
    </source>
</evidence>
<keyword evidence="9" id="KW-0511">Multifunctional enzyme</keyword>
<feature type="domain" description="Glycosyl transferase family 51" evidence="13">
    <location>
        <begin position="71"/>
        <end position="233"/>
    </location>
</feature>
<dbReference type="GO" id="GO:0008658">
    <property type="term" value="F:penicillin binding"/>
    <property type="evidence" value="ECO:0007669"/>
    <property type="project" value="InterPro"/>
</dbReference>
<evidence type="ECO:0000256" key="3">
    <source>
        <dbReference type="ARBA" id="ARBA00007739"/>
    </source>
</evidence>
<accession>A0A9D9EPQ2</accession>
<proteinExistence type="inferred from homology"/>
<dbReference type="InterPro" id="IPR050396">
    <property type="entry name" value="Glycosyltr_51/Transpeptidase"/>
</dbReference>
<dbReference type="EC" id="2.4.99.28" evidence="10"/>
<dbReference type="GO" id="GO:0009252">
    <property type="term" value="P:peptidoglycan biosynthetic process"/>
    <property type="evidence" value="ECO:0007669"/>
    <property type="project" value="TreeGrafter"/>
</dbReference>
<reference evidence="15" key="2">
    <citation type="journal article" date="2021" name="PeerJ">
        <title>Extensive microbial diversity within the chicken gut microbiome revealed by metagenomics and culture.</title>
        <authorList>
            <person name="Gilroy R."/>
            <person name="Ravi A."/>
            <person name="Getino M."/>
            <person name="Pursley I."/>
            <person name="Horton D.L."/>
            <person name="Alikhan N.F."/>
            <person name="Baker D."/>
            <person name="Gharbi K."/>
            <person name="Hall N."/>
            <person name="Watson M."/>
            <person name="Adriaenssens E.M."/>
            <person name="Foster-Nyarko E."/>
            <person name="Jarju S."/>
            <person name="Secka A."/>
            <person name="Antonio M."/>
            <person name="Oren A."/>
            <person name="Chaudhuri R.R."/>
            <person name="La Ragione R."/>
            <person name="Hildebrand F."/>
            <person name="Pallen M.J."/>
        </authorList>
    </citation>
    <scope>NUCLEOTIDE SEQUENCE</scope>
    <source>
        <strain evidence="15">B3-4054</strain>
    </source>
</reference>
<dbReference type="Pfam" id="PF00912">
    <property type="entry name" value="Transgly"/>
    <property type="match status" value="1"/>
</dbReference>
<feature type="domain" description="Penicillin-binding C-terminal" evidence="14">
    <location>
        <begin position="677"/>
        <end position="749"/>
    </location>
</feature>
<dbReference type="GO" id="GO:0008955">
    <property type="term" value="F:peptidoglycan glycosyltransferase activity"/>
    <property type="evidence" value="ECO:0007669"/>
    <property type="project" value="UniProtKB-EC"/>
</dbReference>
<comment type="similarity">
    <text evidence="3">In the N-terminal section; belongs to the glycosyltransferase 51 family.</text>
</comment>
<dbReference type="GO" id="GO:0006508">
    <property type="term" value="P:proteolysis"/>
    <property type="evidence" value="ECO:0007669"/>
    <property type="project" value="UniProtKB-KW"/>
</dbReference>
<evidence type="ECO:0000259" key="14">
    <source>
        <dbReference type="Pfam" id="PF06832"/>
    </source>
</evidence>
<dbReference type="InterPro" id="IPR001460">
    <property type="entry name" value="PCN-bd_Tpept"/>
</dbReference>
<dbReference type="Pfam" id="PF06832">
    <property type="entry name" value="BiPBP_C"/>
    <property type="match status" value="1"/>
</dbReference>
<name>A0A9D9EPQ2_9SPIR</name>
<organism evidence="15 16">
    <name type="scientific">Candidatus Avitreponema avistercoris</name>
    <dbReference type="NCBI Taxonomy" id="2840705"/>
    <lineage>
        <taxon>Bacteria</taxon>
        <taxon>Pseudomonadati</taxon>
        <taxon>Spirochaetota</taxon>
        <taxon>Spirochaetia</taxon>
        <taxon>Spirochaetales</taxon>
        <taxon>Candidatus Avitreponema</taxon>
    </lineage>
</organism>
<keyword evidence="7" id="KW-0808">Transferase</keyword>
<evidence type="ECO:0000313" key="16">
    <source>
        <dbReference type="Proteomes" id="UP000823616"/>
    </source>
</evidence>
<dbReference type="InterPro" id="IPR012338">
    <property type="entry name" value="Beta-lactam/transpept-like"/>
</dbReference>
<dbReference type="InterPro" id="IPR001264">
    <property type="entry name" value="Glyco_trans_51"/>
</dbReference>
<evidence type="ECO:0000256" key="9">
    <source>
        <dbReference type="ARBA" id="ARBA00023268"/>
    </source>
</evidence>
<evidence type="ECO:0000256" key="6">
    <source>
        <dbReference type="ARBA" id="ARBA00022676"/>
    </source>
</evidence>
<dbReference type="Gene3D" id="1.10.3810.10">
    <property type="entry name" value="Biosynthetic peptidoglycan transglycosylase-like"/>
    <property type="match status" value="1"/>
</dbReference>
<dbReference type="PANTHER" id="PTHR32282">
    <property type="entry name" value="BINDING PROTEIN TRANSPEPTIDASE, PUTATIVE-RELATED"/>
    <property type="match status" value="1"/>
</dbReference>
<evidence type="ECO:0000313" key="15">
    <source>
        <dbReference type="EMBL" id="MBO8450440.1"/>
    </source>
</evidence>
<sequence>MSFRNKRSGKSAGRAFRVLLSCAAGFFLLWLAGRTALALIPFPQLEEFRRRPCSTRVYDREGRLVQVLALEDGLRREWYALSALPPRIAEVFIAAEDRGFYRHGGVDFGALFRAVFQNASAGRTVSGASTISMQLARMVFPRAPDAPVTVAVKAAEAWRALRIEAKLSKEEILELYLNSVPFGMQAEGIGSAARTLFGRTPAQLSDAQIHLLAVLLRRPALYNPEKNPAASYSAAMEIGKHTGFAATREEWESAVSVPARFSYPMRLPHFVNHIRQQYAAAQKRMPPELRLSADAELTETAESLVNTLLEQYRNARLSQGAVLAIDHVNGEILCWSGGNFFRGDAGQIDGVLVRNQSGSTMKPFLYALALEHGFLPASVLADIPMDFGSSQAYVPLNFNNRYNGPVLLRTALASSLNIPAVYLLWRLGVDNFMQTLAELGFASLAQERERTGLSLALGSGEVTLLELTRAFSVFARAGSLPELSYTLLPGGSTAPPAVQVFEPDTAAILCDMLSDGRARALGFGFAEVFRPPYPAIFKTGTSNQFQNILALGSTARYTAGVWMGNFTGETVIRETGSSIPARVVRALLDALTERYPESARPFPQPHLFRKVPVCALSGMAPGAYCPAVTEEFAPVGSASSRPLCSWHVLQNGTVQVRYPAEYQRWLSGKNDAGSLAPASSLRILYPADGAAFVFDPSIPPESQMLRVDAAGPGRSAVLLVNGTPLETVAPPFFWYVPLVQGDMHLEVRTEYPAAAASVTVTVQ</sequence>
<comment type="pathway">
    <text evidence="1">Cell wall biogenesis; peptidoglycan biosynthesis.</text>
</comment>
<evidence type="ECO:0000259" key="13">
    <source>
        <dbReference type="Pfam" id="PF00912"/>
    </source>
</evidence>
<keyword evidence="6" id="KW-0328">Glycosyltransferase</keyword>
<evidence type="ECO:0000256" key="11">
    <source>
        <dbReference type="ARBA" id="ARBA00049902"/>
    </source>
</evidence>
<evidence type="ECO:0000259" key="12">
    <source>
        <dbReference type="Pfam" id="PF00905"/>
    </source>
</evidence>
<dbReference type="Proteomes" id="UP000823616">
    <property type="component" value="Unassembled WGS sequence"/>
</dbReference>
<comment type="caution">
    <text evidence="15">The sequence shown here is derived from an EMBL/GenBank/DDBJ whole genome shotgun (WGS) entry which is preliminary data.</text>
</comment>
<dbReference type="SUPFAM" id="SSF53955">
    <property type="entry name" value="Lysozyme-like"/>
    <property type="match status" value="1"/>
</dbReference>
<dbReference type="GO" id="GO:0004180">
    <property type="term" value="F:carboxypeptidase activity"/>
    <property type="evidence" value="ECO:0007669"/>
    <property type="project" value="UniProtKB-KW"/>
</dbReference>
<dbReference type="EMBL" id="JADIMS010000083">
    <property type="protein sequence ID" value="MBO8450440.1"/>
    <property type="molecule type" value="Genomic_DNA"/>
</dbReference>
<dbReference type="InterPro" id="IPR036950">
    <property type="entry name" value="PBP_transglycosylase"/>
</dbReference>
<keyword evidence="8" id="KW-0378">Hydrolase</keyword>
<dbReference type="GO" id="GO:0030288">
    <property type="term" value="C:outer membrane-bounded periplasmic space"/>
    <property type="evidence" value="ECO:0007669"/>
    <property type="project" value="TreeGrafter"/>
</dbReference>
<dbReference type="SUPFAM" id="SSF56601">
    <property type="entry name" value="beta-lactamase/transpeptidase-like"/>
    <property type="match status" value="1"/>
</dbReference>
<feature type="domain" description="Penicillin-binding protein transpeptidase" evidence="12">
    <location>
        <begin position="320"/>
        <end position="547"/>
    </location>
</feature>
<dbReference type="Pfam" id="PF00905">
    <property type="entry name" value="Transpeptidase"/>
    <property type="match status" value="1"/>
</dbReference>
<reference evidence="15" key="1">
    <citation type="submission" date="2020-10" db="EMBL/GenBank/DDBJ databases">
        <authorList>
            <person name="Gilroy R."/>
        </authorList>
    </citation>
    <scope>NUCLEOTIDE SEQUENCE</scope>
    <source>
        <strain evidence="15">B3-4054</strain>
    </source>
</reference>
<evidence type="ECO:0000256" key="4">
    <source>
        <dbReference type="ARBA" id="ARBA00022645"/>
    </source>
</evidence>